<protein>
    <submittedName>
        <fullName evidence="1">Uncharacterized protein</fullName>
    </submittedName>
</protein>
<organism evidence="1 2">
    <name type="scientific">Phytophthora sojae (strain P6497)</name>
    <name type="common">Soybean stem and root rot agent</name>
    <name type="synonym">Phytophthora megasperma f. sp. glycines</name>
    <dbReference type="NCBI Taxonomy" id="1094619"/>
    <lineage>
        <taxon>Eukaryota</taxon>
        <taxon>Sar</taxon>
        <taxon>Stramenopiles</taxon>
        <taxon>Oomycota</taxon>
        <taxon>Peronosporomycetes</taxon>
        <taxon>Peronosporales</taxon>
        <taxon>Peronosporaceae</taxon>
        <taxon>Phytophthora</taxon>
    </lineage>
</organism>
<dbReference type="GeneID" id="20653380"/>
<dbReference type="AlphaFoldDB" id="G4ZID6"/>
<name>G4ZID6_PHYSP</name>
<sequence>MSSLVAISSKDLVSNSFNNQYRYSFPASANFKNVEVAVQSISMYNSQFNVDSV</sequence>
<dbReference type="KEGG" id="psoj:PHYSODRAFT_464559"/>
<proteinExistence type="predicted"/>
<dbReference type="Proteomes" id="UP000002640">
    <property type="component" value="Unassembled WGS sequence"/>
</dbReference>
<reference evidence="1 2" key="1">
    <citation type="journal article" date="2006" name="Science">
        <title>Phytophthora genome sequences uncover evolutionary origins and mechanisms of pathogenesis.</title>
        <authorList>
            <person name="Tyler B.M."/>
            <person name="Tripathy S."/>
            <person name="Zhang X."/>
            <person name="Dehal P."/>
            <person name="Jiang R.H."/>
            <person name="Aerts A."/>
            <person name="Arredondo F.D."/>
            <person name="Baxter L."/>
            <person name="Bensasson D."/>
            <person name="Beynon J.L."/>
            <person name="Chapman J."/>
            <person name="Damasceno C.M."/>
            <person name="Dorrance A.E."/>
            <person name="Dou D."/>
            <person name="Dickerman A.W."/>
            <person name="Dubchak I.L."/>
            <person name="Garbelotto M."/>
            <person name="Gijzen M."/>
            <person name="Gordon S.G."/>
            <person name="Govers F."/>
            <person name="Grunwald N.J."/>
            <person name="Huang W."/>
            <person name="Ivors K.L."/>
            <person name="Jones R.W."/>
            <person name="Kamoun S."/>
            <person name="Krampis K."/>
            <person name="Lamour K.H."/>
            <person name="Lee M.K."/>
            <person name="McDonald W.H."/>
            <person name="Medina M."/>
            <person name="Meijer H.J."/>
            <person name="Nordberg E.K."/>
            <person name="Maclean D.J."/>
            <person name="Ospina-Giraldo M.D."/>
            <person name="Morris P.F."/>
            <person name="Phuntumart V."/>
            <person name="Putnam N.H."/>
            <person name="Rash S."/>
            <person name="Rose J.K."/>
            <person name="Sakihama Y."/>
            <person name="Salamov A.A."/>
            <person name="Savidor A."/>
            <person name="Scheuring C.F."/>
            <person name="Smith B.M."/>
            <person name="Sobral B.W."/>
            <person name="Terry A."/>
            <person name="Torto-Alalibo T.A."/>
            <person name="Win J."/>
            <person name="Xu Z."/>
            <person name="Zhang H."/>
            <person name="Grigoriev I.V."/>
            <person name="Rokhsar D.S."/>
            <person name="Boore J.L."/>
        </authorList>
    </citation>
    <scope>NUCLEOTIDE SEQUENCE [LARGE SCALE GENOMIC DNA]</scope>
    <source>
        <strain evidence="1 2">P6497</strain>
    </source>
</reference>
<evidence type="ECO:0000313" key="1">
    <source>
        <dbReference type="EMBL" id="EGZ16800.1"/>
    </source>
</evidence>
<evidence type="ECO:0000313" key="2">
    <source>
        <dbReference type="Proteomes" id="UP000002640"/>
    </source>
</evidence>
<feature type="non-terminal residue" evidence="1">
    <location>
        <position position="53"/>
    </location>
</feature>
<dbReference type="InParanoid" id="G4ZID6"/>
<accession>G4ZID6</accession>
<dbReference type="RefSeq" id="XP_009525858.1">
    <property type="nucleotide sequence ID" value="XM_009527563.1"/>
</dbReference>
<gene>
    <name evidence="1" type="ORF">PHYSODRAFT_464559</name>
</gene>
<dbReference type="EMBL" id="JH159154">
    <property type="protein sequence ID" value="EGZ16800.1"/>
    <property type="molecule type" value="Genomic_DNA"/>
</dbReference>
<keyword evidence="2" id="KW-1185">Reference proteome</keyword>